<gene>
    <name evidence="1" type="ORF">B4122_1196</name>
</gene>
<comment type="caution">
    <text evidence="1">The sequence shown here is derived from an EMBL/GenBank/DDBJ whole genome shotgun (WGS) entry which is preliminary data.</text>
</comment>
<organism evidence="1 2">
    <name type="scientific">Bacillus subtilis</name>
    <dbReference type="NCBI Taxonomy" id="1423"/>
    <lineage>
        <taxon>Bacteria</taxon>
        <taxon>Bacillati</taxon>
        <taxon>Bacillota</taxon>
        <taxon>Bacilli</taxon>
        <taxon>Bacillales</taxon>
        <taxon>Bacillaceae</taxon>
        <taxon>Bacillus</taxon>
    </lineage>
</organism>
<protein>
    <submittedName>
        <fullName evidence="1">Uncharacterized protein</fullName>
    </submittedName>
</protein>
<proteinExistence type="predicted"/>
<evidence type="ECO:0000313" key="2">
    <source>
        <dbReference type="Proteomes" id="UP000076442"/>
    </source>
</evidence>
<evidence type="ECO:0000313" key="1">
    <source>
        <dbReference type="EMBL" id="KZD93364.1"/>
    </source>
</evidence>
<accession>A0AAP1E3Y0</accession>
<dbReference type="Proteomes" id="UP000076442">
    <property type="component" value="Unassembled WGS sequence"/>
</dbReference>
<sequence>MSMNSIDLLFEDNMKLNQREKFLKNGIPYDELDTQMINLIDILNFKMGLKTRHCCFGHKPYEEIQVMFEEEVNLKEDQILELAELAGREWKGLQLSFSKWARFSPLMFNWSLVLSKRFRDPEDANKYGYLRSVEEFFESYAAKK</sequence>
<dbReference type="AlphaFoldDB" id="A0AAP1E3Y0"/>
<name>A0AAP1E3Y0_BACIU</name>
<dbReference type="EMBL" id="LJZV01000005">
    <property type="protein sequence ID" value="KZD93364.1"/>
    <property type="molecule type" value="Genomic_DNA"/>
</dbReference>
<reference evidence="1 2" key="1">
    <citation type="submission" date="2015-09" db="EMBL/GenBank/DDBJ databases">
        <title>Spore heat resistance.</title>
        <authorList>
            <person name="Boekhorst J."/>
            <person name="Berendsen E.M."/>
            <person name="Wells-Bennik M.H."/>
            <person name="Kuipers O.P."/>
        </authorList>
    </citation>
    <scope>NUCLEOTIDE SEQUENCE [LARGE SCALE GENOMIC DNA]</scope>
    <source>
        <strain evidence="1 2">B4122</strain>
    </source>
</reference>